<dbReference type="RefSeq" id="WP_053962299.1">
    <property type="nucleotide sequence ID" value="NZ_CAJPTR010000005.1"/>
</dbReference>
<dbReference type="GeneID" id="84895171"/>
<dbReference type="STRING" id="1528099.AL705_06405"/>
<evidence type="ECO:0000313" key="7">
    <source>
        <dbReference type="Proteomes" id="UP000068137"/>
    </source>
</evidence>
<evidence type="ECO:0000259" key="4">
    <source>
        <dbReference type="PROSITE" id="PS50977"/>
    </source>
</evidence>
<dbReference type="PANTHER" id="PTHR30055">
    <property type="entry name" value="HTH-TYPE TRANSCRIPTIONAL REGULATOR RUTR"/>
    <property type="match status" value="1"/>
</dbReference>
<organism evidence="5 7">
    <name type="scientific">Lawsonella clevelandensis</name>
    <dbReference type="NCBI Taxonomy" id="1528099"/>
    <lineage>
        <taxon>Bacteria</taxon>
        <taxon>Bacillati</taxon>
        <taxon>Actinomycetota</taxon>
        <taxon>Actinomycetes</taxon>
        <taxon>Mycobacteriales</taxon>
        <taxon>Lawsonellaceae</taxon>
        <taxon>Lawsonella</taxon>
    </lineage>
</organism>
<accession>A0A0M5KZQ2</accession>
<dbReference type="KEGG" id="cbq:AL705_06405"/>
<protein>
    <submittedName>
        <fullName evidence="6">Putative HTH-type transcriptional regulator</fullName>
    </submittedName>
</protein>
<keyword evidence="1 2" id="KW-0238">DNA-binding</keyword>
<sequence length="297" mass="32875">MTTPHNSVPYSWNLPLNIDGKILGAAYDVIMEKGIDKATISEIASRAGISRPTLYRRFSDINAVFCALVTSIMLDILNQCYQLVDTVEELIDTLLDFVIRVREQPIFDQLARSENGFLANYFVMRLGISQRELLAVLASLIHHCRAVDPTQLRDEDDMELAAMIIMMLQGTSLSVGSMSRIISNDTWRRQLKYALTGLLSPSADIPPANIPRSPETSATNRRSRFISLGVPEAEPMTPPARFMADISKPKSSSRRTSTRRTAGKPGAQKPPADETAAPPTTQKSAKNSTRRSPRSAR</sequence>
<reference evidence="5" key="2">
    <citation type="journal article" date="2016" name="Int. J. Syst. Evol. Microbiol.">
        <title>Lawsonella clevelandensis gen. nov., sp. nov., a new member of the suborder Corynebacterineae isolated from human abscesses.</title>
        <authorList>
            <person name="Bell M.E."/>
            <person name="Bernard K.A."/>
            <person name="Harrington S.M."/>
            <person name="Patel N.B."/>
            <person name="Tucker T.A."/>
            <person name="Metcalfe M.G."/>
            <person name="McQuiston J.R."/>
        </authorList>
    </citation>
    <scope>NUCLEOTIDE SEQUENCE</scope>
    <source>
        <strain evidence="5">X1698</strain>
    </source>
</reference>
<reference evidence="5 7" key="1">
    <citation type="journal article" date="2015" name="Genome Announc.">
        <title>Complete Genome Sequences for Two Strains of a Novel Fastidious, Partially Acid-Fast, Gram-Positive Corynebacterineae Bacterium, Derived from Human Clinical Samples.</title>
        <authorList>
            <person name="Nicholson A.C."/>
            <person name="Bell M."/>
            <person name="Humrighouse B.W."/>
            <person name="McQuiston J.R."/>
        </authorList>
    </citation>
    <scope>NUCLEOTIDE SEQUENCE [LARGE SCALE GENOMIC DNA]</scope>
    <source>
        <strain evidence="5 7">X1698</strain>
    </source>
</reference>
<dbReference type="Gene3D" id="1.10.357.10">
    <property type="entry name" value="Tetracycline Repressor, domain 2"/>
    <property type="match status" value="1"/>
</dbReference>
<dbReference type="EMBL" id="LR584267">
    <property type="protein sequence ID" value="VHO01272.1"/>
    <property type="molecule type" value="Genomic_DNA"/>
</dbReference>
<dbReference type="InterPro" id="IPR009057">
    <property type="entry name" value="Homeodomain-like_sf"/>
</dbReference>
<feature type="DNA-binding region" description="H-T-H motif" evidence="2">
    <location>
        <begin position="39"/>
        <end position="58"/>
    </location>
</feature>
<feature type="compositionally biased region" description="Basic residues" evidence="3">
    <location>
        <begin position="288"/>
        <end position="297"/>
    </location>
</feature>
<evidence type="ECO:0000313" key="6">
    <source>
        <dbReference type="EMBL" id="VHO01272.1"/>
    </source>
</evidence>
<dbReference type="PRINTS" id="PR00455">
    <property type="entry name" value="HTHTETR"/>
</dbReference>
<dbReference type="InterPro" id="IPR050109">
    <property type="entry name" value="HTH-type_TetR-like_transc_reg"/>
</dbReference>
<dbReference type="AlphaFoldDB" id="A0A0M5KZQ2"/>
<dbReference type="Proteomes" id="UP000068137">
    <property type="component" value="Chromosome"/>
</dbReference>
<evidence type="ECO:0000313" key="5">
    <source>
        <dbReference type="EMBL" id="ALE19255.1"/>
    </source>
</evidence>
<dbReference type="GO" id="GO:0000976">
    <property type="term" value="F:transcription cis-regulatory region binding"/>
    <property type="evidence" value="ECO:0007669"/>
    <property type="project" value="TreeGrafter"/>
</dbReference>
<evidence type="ECO:0000256" key="3">
    <source>
        <dbReference type="SAM" id="MobiDB-lite"/>
    </source>
</evidence>
<keyword evidence="8" id="KW-1185">Reference proteome</keyword>
<reference evidence="6 8" key="3">
    <citation type="submission" date="2019-04" db="EMBL/GenBank/DDBJ databases">
        <authorList>
            <person name="Seth-Smith MB H."/>
            <person name="Seth-Smith H."/>
        </authorList>
    </citation>
    <scope>NUCLEOTIDE SEQUENCE [LARGE SCALE GENOMIC DNA]</scope>
    <source>
        <strain evidence="6">USB-603019</strain>
    </source>
</reference>
<evidence type="ECO:0000313" key="8">
    <source>
        <dbReference type="Proteomes" id="UP000324288"/>
    </source>
</evidence>
<dbReference type="Proteomes" id="UP000324288">
    <property type="component" value="Chromosome"/>
</dbReference>
<name>A0A0M5KZQ2_9ACTN</name>
<dbReference type="OrthoDB" id="3267320at2"/>
<gene>
    <name evidence="5" type="ORF">AL705_06405</name>
    <name evidence="6" type="ORF">LC603019_01268</name>
</gene>
<dbReference type="InterPro" id="IPR001647">
    <property type="entry name" value="HTH_TetR"/>
</dbReference>
<feature type="domain" description="HTH tetR-type" evidence="4">
    <location>
        <begin position="16"/>
        <end position="76"/>
    </location>
</feature>
<dbReference type="SUPFAM" id="SSF46689">
    <property type="entry name" value="Homeodomain-like"/>
    <property type="match status" value="1"/>
</dbReference>
<dbReference type="EMBL" id="CP012390">
    <property type="protein sequence ID" value="ALE19255.1"/>
    <property type="molecule type" value="Genomic_DNA"/>
</dbReference>
<dbReference type="PANTHER" id="PTHR30055:SF226">
    <property type="entry name" value="HTH-TYPE TRANSCRIPTIONAL REGULATOR PKSA"/>
    <property type="match status" value="1"/>
</dbReference>
<feature type="region of interest" description="Disordered" evidence="3">
    <location>
        <begin position="229"/>
        <end position="297"/>
    </location>
</feature>
<feature type="compositionally biased region" description="Basic residues" evidence="3">
    <location>
        <begin position="251"/>
        <end position="262"/>
    </location>
</feature>
<dbReference type="GO" id="GO:0003700">
    <property type="term" value="F:DNA-binding transcription factor activity"/>
    <property type="evidence" value="ECO:0007669"/>
    <property type="project" value="TreeGrafter"/>
</dbReference>
<dbReference type="Pfam" id="PF00440">
    <property type="entry name" value="TetR_N"/>
    <property type="match status" value="1"/>
</dbReference>
<evidence type="ECO:0000256" key="1">
    <source>
        <dbReference type="ARBA" id="ARBA00023125"/>
    </source>
</evidence>
<evidence type="ECO:0000256" key="2">
    <source>
        <dbReference type="PROSITE-ProRule" id="PRU00335"/>
    </source>
</evidence>
<dbReference type="PROSITE" id="PS50977">
    <property type="entry name" value="HTH_TETR_2"/>
    <property type="match status" value="1"/>
</dbReference>
<feature type="region of interest" description="Disordered" evidence="3">
    <location>
        <begin position="203"/>
        <end position="222"/>
    </location>
</feature>
<proteinExistence type="predicted"/>